<dbReference type="InterPro" id="IPR036291">
    <property type="entry name" value="NAD(P)-bd_dom_sf"/>
</dbReference>
<evidence type="ECO:0000259" key="7">
    <source>
        <dbReference type="Pfam" id="PF04321"/>
    </source>
</evidence>
<dbReference type="Gene3D" id="3.90.25.10">
    <property type="entry name" value="UDP-galactose 4-epimerase, domain 1"/>
    <property type="match status" value="1"/>
</dbReference>
<dbReference type="GO" id="GO:0008831">
    <property type="term" value="F:dTDP-4-dehydrorhamnose reductase activity"/>
    <property type="evidence" value="ECO:0007669"/>
    <property type="project" value="UniProtKB-EC"/>
</dbReference>
<dbReference type="RefSeq" id="WP_091239516.1">
    <property type="nucleotide sequence ID" value="NZ_FNAG01000002.1"/>
</dbReference>
<dbReference type="PANTHER" id="PTHR10491">
    <property type="entry name" value="DTDP-4-DEHYDRORHAMNOSE REDUCTASE"/>
    <property type="match status" value="1"/>
</dbReference>
<reference evidence="8 9" key="1">
    <citation type="submission" date="2016-10" db="EMBL/GenBank/DDBJ databases">
        <authorList>
            <person name="de Groot N.N."/>
        </authorList>
    </citation>
    <scope>NUCLEOTIDE SEQUENCE [LARGE SCALE GENOMIC DNA]</scope>
    <source>
        <strain evidence="8 9">DSM 16957</strain>
    </source>
</reference>
<dbReference type="STRING" id="265719.SAMN04488509_10214"/>
<keyword evidence="6" id="KW-0521">NADP</keyword>
<accession>A0A1G6TUW5</accession>
<dbReference type="Proteomes" id="UP000199603">
    <property type="component" value="Unassembled WGS sequence"/>
</dbReference>
<dbReference type="NCBIfam" id="TIGR01214">
    <property type="entry name" value="rmlD"/>
    <property type="match status" value="1"/>
</dbReference>
<feature type="domain" description="RmlD-like substrate binding" evidence="7">
    <location>
        <begin position="1"/>
        <end position="299"/>
    </location>
</feature>
<evidence type="ECO:0000256" key="4">
    <source>
        <dbReference type="ARBA" id="ARBA00017099"/>
    </source>
</evidence>
<evidence type="ECO:0000256" key="3">
    <source>
        <dbReference type="ARBA" id="ARBA00012929"/>
    </source>
</evidence>
<organism evidence="8 9">
    <name type="scientific">Aquimonas voraii</name>
    <dbReference type="NCBI Taxonomy" id="265719"/>
    <lineage>
        <taxon>Bacteria</taxon>
        <taxon>Pseudomonadati</taxon>
        <taxon>Pseudomonadota</taxon>
        <taxon>Gammaproteobacteria</taxon>
        <taxon>Lysobacterales</taxon>
        <taxon>Lysobacteraceae</taxon>
        <taxon>Aquimonas</taxon>
    </lineage>
</organism>
<evidence type="ECO:0000256" key="1">
    <source>
        <dbReference type="ARBA" id="ARBA00004781"/>
    </source>
</evidence>
<dbReference type="SUPFAM" id="SSF51735">
    <property type="entry name" value="NAD(P)-binding Rossmann-fold domains"/>
    <property type="match status" value="1"/>
</dbReference>
<comment type="cofactor">
    <cofactor evidence="6">
        <name>Mg(2+)</name>
        <dbReference type="ChEBI" id="CHEBI:18420"/>
    </cofactor>
    <text evidence="6">Binds 1 Mg(2+) ion per monomer.</text>
</comment>
<evidence type="ECO:0000313" key="8">
    <source>
        <dbReference type="EMBL" id="SDD32829.1"/>
    </source>
</evidence>
<name>A0A1G6TUW5_9GAMM</name>
<dbReference type="Gene3D" id="3.40.50.720">
    <property type="entry name" value="NAD(P)-binding Rossmann-like Domain"/>
    <property type="match status" value="1"/>
</dbReference>
<dbReference type="InterPro" id="IPR005913">
    <property type="entry name" value="dTDP_dehydrorham_reduct"/>
</dbReference>
<keyword evidence="9" id="KW-1185">Reference proteome</keyword>
<comment type="similarity">
    <text evidence="2 6">Belongs to the dTDP-4-dehydrorhamnose reductase family.</text>
</comment>
<dbReference type="UniPathway" id="UPA00124"/>
<dbReference type="Pfam" id="PF04321">
    <property type="entry name" value="RmlD_sub_bind"/>
    <property type="match status" value="1"/>
</dbReference>
<dbReference type="GO" id="GO:0019305">
    <property type="term" value="P:dTDP-rhamnose biosynthetic process"/>
    <property type="evidence" value="ECO:0007669"/>
    <property type="project" value="UniProtKB-UniPathway"/>
</dbReference>
<dbReference type="CDD" id="cd05254">
    <property type="entry name" value="dTDP_HR_like_SDR_e"/>
    <property type="match status" value="1"/>
</dbReference>
<proteinExistence type="inferred from homology"/>
<dbReference type="GO" id="GO:0005829">
    <property type="term" value="C:cytosol"/>
    <property type="evidence" value="ECO:0007669"/>
    <property type="project" value="TreeGrafter"/>
</dbReference>
<sequence length="302" mass="32341">MSILVLGANGQVGFELLRALSPFGPIDCTSRSGRLPGLARCHALDIADPEAAATLIERLRPRVVVNSAAYTAVDRAEDEPELAFRVNAEAVGAVAVACARQQAWLLHYSTDYVFPGDSTRPWREEDATAPLGVYGASKRAGELAVQSSGCAHFILRTAWVYAARGQNFLRTMLRLAGERPQLSVVADQRGAPTPARWIAAATAALLARTDLDSHQGELLHLTAAGECSWHDFACAIFEEAVAAGLIAAAPEVRAIGTANYPTKAKRPAYSRLDNARLQQRHGLALPDWRIGLQQVIAELAGG</sequence>
<evidence type="ECO:0000313" key="9">
    <source>
        <dbReference type="Proteomes" id="UP000199603"/>
    </source>
</evidence>
<dbReference type="EC" id="1.1.1.133" evidence="3 6"/>
<evidence type="ECO:0000256" key="6">
    <source>
        <dbReference type="RuleBase" id="RU364082"/>
    </source>
</evidence>
<dbReference type="UniPathway" id="UPA00281"/>
<evidence type="ECO:0000256" key="2">
    <source>
        <dbReference type="ARBA" id="ARBA00010944"/>
    </source>
</evidence>
<dbReference type="AlphaFoldDB" id="A0A1G6TUW5"/>
<dbReference type="PANTHER" id="PTHR10491:SF4">
    <property type="entry name" value="METHIONINE ADENOSYLTRANSFERASE 2 SUBUNIT BETA"/>
    <property type="match status" value="1"/>
</dbReference>
<gene>
    <name evidence="8" type="ORF">SAMN04488509_10214</name>
</gene>
<comment type="function">
    <text evidence="6">Catalyzes the reduction of dTDP-6-deoxy-L-lyxo-4-hexulose to yield dTDP-L-rhamnose.</text>
</comment>
<protein>
    <recommendedName>
        <fullName evidence="4 6">dTDP-4-dehydrorhamnose reductase</fullName>
        <ecNumber evidence="3 6">1.1.1.133</ecNumber>
    </recommendedName>
</protein>
<dbReference type="GO" id="GO:0009243">
    <property type="term" value="P:O antigen biosynthetic process"/>
    <property type="evidence" value="ECO:0007669"/>
    <property type="project" value="UniProtKB-UniPathway"/>
</dbReference>
<comment type="catalytic activity">
    <reaction evidence="5 6">
        <text>dTDP-beta-L-rhamnose + NADP(+) = dTDP-4-dehydro-beta-L-rhamnose + NADPH + H(+)</text>
        <dbReference type="Rhea" id="RHEA:21796"/>
        <dbReference type="ChEBI" id="CHEBI:15378"/>
        <dbReference type="ChEBI" id="CHEBI:57510"/>
        <dbReference type="ChEBI" id="CHEBI:57783"/>
        <dbReference type="ChEBI" id="CHEBI:58349"/>
        <dbReference type="ChEBI" id="CHEBI:62830"/>
        <dbReference type="EC" id="1.1.1.133"/>
    </reaction>
</comment>
<keyword evidence="6" id="KW-0560">Oxidoreductase</keyword>
<comment type="pathway">
    <text evidence="1 6">Carbohydrate biosynthesis; dTDP-L-rhamnose biosynthesis.</text>
</comment>
<dbReference type="EMBL" id="FNAG01000002">
    <property type="protein sequence ID" value="SDD32829.1"/>
    <property type="molecule type" value="Genomic_DNA"/>
</dbReference>
<evidence type="ECO:0000256" key="5">
    <source>
        <dbReference type="ARBA" id="ARBA00048200"/>
    </source>
</evidence>
<dbReference type="InterPro" id="IPR029903">
    <property type="entry name" value="RmlD-like-bd"/>
</dbReference>
<dbReference type="NCBIfam" id="NF007440">
    <property type="entry name" value="PRK09987.1"/>
    <property type="match status" value="1"/>
</dbReference>
<dbReference type="OrthoDB" id="9803892at2"/>